<name>A0A835DMC1_TETSI</name>
<sequence>MDTRSKSKPWLFLYVLLLFSYKTHGADTISAGQSLSGSQTPISQGGIFELGFFRPGNSADRFYIGIWYKNFSDRVIVWVANRNIPFSNPSRSELKLSKDGNLVILSNSKIIWSTDLPCNSTTSSSLEAVLLDSGNFVLRDGPNSSALIWQSFDHPTDTWLPGAKFRLNKLTKEAQPFTSWRNSEDPSTGMFSVGLDPNGSSRYSIQWNSSKTYWTSGVWKEPNISLVPENRSTYLYNYSYFSNENENYFTYSVYNTSILCRIVMDLSGQFKQYVWLDGVWYWNLFWSQPRRQCNVYGLCGAFSGCNEQTLPFCECLQGFKPRSSEETSLSDWSGGCVRLQCQNNTSDNGNEDGFIEMHNTSLPEKPQYLPIGSDKECKLACLNKCACTACAYNSNGCSIWDGDLLNMFKKQEAAMGNCSTANFPHNSYHRLLHMLSMYEKAQRNR</sequence>
<dbReference type="Pfam" id="PF08276">
    <property type="entry name" value="PAN_2"/>
    <property type="match status" value="1"/>
</dbReference>
<evidence type="ECO:0000256" key="1">
    <source>
        <dbReference type="ARBA" id="ARBA00003061"/>
    </source>
</evidence>
<gene>
    <name evidence="7" type="ORF">HHK36_005474</name>
</gene>
<evidence type="ECO:0000256" key="4">
    <source>
        <dbReference type="SAM" id="SignalP"/>
    </source>
</evidence>
<dbReference type="SMART" id="SM00108">
    <property type="entry name" value="B_lectin"/>
    <property type="match status" value="1"/>
</dbReference>
<dbReference type="PROSITE" id="PS50948">
    <property type="entry name" value="PAN"/>
    <property type="match status" value="1"/>
</dbReference>
<dbReference type="OrthoDB" id="643280at2759"/>
<dbReference type="Proteomes" id="UP000655225">
    <property type="component" value="Unassembled WGS sequence"/>
</dbReference>
<dbReference type="AlphaFoldDB" id="A0A835DMC1"/>
<accession>A0A835DMC1</accession>
<dbReference type="SMART" id="SM00473">
    <property type="entry name" value="PAN_AP"/>
    <property type="match status" value="1"/>
</dbReference>
<feature type="signal peptide" evidence="4">
    <location>
        <begin position="1"/>
        <end position="25"/>
    </location>
</feature>
<dbReference type="InterPro" id="IPR000858">
    <property type="entry name" value="S_locus_glycoprot_dom"/>
</dbReference>
<feature type="domain" description="Apple" evidence="6">
    <location>
        <begin position="341"/>
        <end position="427"/>
    </location>
</feature>
<comment type="function">
    <text evidence="1">Involved in sporophytic self-incompatibility system (the inability of flowering plants to achieve self-fertilization).</text>
</comment>
<evidence type="ECO:0000313" key="7">
    <source>
        <dbReference type="EMBL" id="KAF8409398.1"/>
    </source>
</evidence>
<dbReference type="PANTHER" id="PTHR32444">
    <property type="entry name" value="BULB-TYPE LECTIN DOMAIN-CONTAINING PROTEIN"/>
    <property type="match status" value="1"/>
</dbReference>
<keyword evidence="2 4" id="KW-0732">Signal</keyword>
<dbReference type="InterPro" id="IPR001480">
    <property type="entry name" value="Bulb-type_lectin_dom"/>
</dbReference>
<evidence type="ECO:0000259" key="6">
    <source>
        <dbReference type="PROSITE" id="PS50948"/>
    </source>
</evidence>
<dbReference type="Pfam" id="PF00954">
    <property type="entry name" value="S_locus_glycop"/>
    <property type="match status" value="1"/>
</dbReference>
<dbReference type="PROSITE" id="PS50927">
    <property type="entry name" value="BULB_LECTIN"/>
    <property type="match status" value="1"/>
</dbReference>
<dbReference type="FunFam" id="2.90.10.10:FF:000002">
    <property type="entry name" value="Serine/threonine-protein kinase"/>
    <property type="match status" value="1"/>
</dbReference>
<dbReference type="EMBL" id="JABCRI010000003">
    <property type="protein sequence ID" value="KAF8409398.1"/>
    <property type="molecule type" value="Genomic_DNA"/>
</dbReference>
<evidence type="ECO:0000313" key="8">
    <source>
        <dbReference type="Proteomes" id="UP000655225"/>
    </source>
</evidence>
<keyword evidence="8" id="KW-1185">Reference proteome</keyword>
<evidence type="ECO:0000256" key="2">
    <source>
        <dbReference type="ARBA" id="ARBA00022729"/>
    </source>
</evidence>
<dbReference type="Pfam" id="PF01453">
    <property type="entry name" value="B_lectin"/>
    <property type="match status" value="1"/>
</dbReference>
<dbReference type="GO" id="GO:0048544">
    <property type="term" value="P:recognition of pollen"/>
    <property type="evidence" value="ECO:0007669"/>
    <property type="project" value="InterPro"/>
</dbReference>
<feature type="domain" description="Bulb-type lectin" evidence="5">
    <location>
        <begin position="26"/>
        <end position="151"/>
    </location>
</feature>
<protein>
    <submittedName>
        <fullName evidence="7">Uncharacterized protein</fullName>
    </submittedName>
</protein>
<dbReference type="OMA" id="ACTACAY"/>
<dbReference type="InterPro" id="IPR003609">
    <property type="entry name" value="Pan_app"/>
</dbReference>
<dbReference type="Gene3D" id="2.90.10.10">
    <property type="entry name" value="Bulb-type lectin domain"/>
    <property type="match status" value="1"/>
</dbReference>
<organism evidence="7 8">
    <name type="scientific">Tetracentron sinense</name>
    <name type="common">Spur-leaf</name>
    <dbReference type="NCBI Taxonomy" id="13715"/>
    <lineage>
        <taxon>Eukaryota</taxon>
        <taxon>Viridiplantae</taxon>
        <taxon>Streptophyta</taxon>
        <taxon>Embryophyta</taxon>
        <taxon>Tracheophyta</taxon>
        <taxon>Spermatophyta</taxon>
        <taxon>Magnoliopsida</taxon>
        <taxon>Trochodendrales</taxon>
        <taxon>Trochodendraceae</taxon>
        <taxon>Tetracentron</taxon>
    </lineage>
</organism>
<dbReference type="SUPFAM" id="SSF51110">
    <property type="entry name" value="alpha-D-mannose-specific plant lectins"/>
    <property type="match status" value="1"/>
</dbReference>
<dbReference type="InterPro" id="IPR035446">
    <property type="entry name" value="SLSG/EP1"/>
</dbReference>
<dbReference type="PIRSF" id="PIRSF002686">
    <property type="entry name" value="SLG"/>
    <property type="match status" value="1"/>
</dbReference>
<comment type="caution">
    <text evidence="7">The sequence shown here is derived from an EMBL/GenBank/DDBJ whole genome shotgun (WGS) entry which is preliminary data.</text>
</comment>
<dbReference type="CDD" id="cd01098">
    <property type="entry name" value="PAN_AP_plant"/>
    <property type="match status" value="1"/>
</dbReference>
<reference evidence="7 8" key="1">
    <citation type="submission" date="2020-04" db="EMBL/GenBank/DDBJ databases">
        <title>Plant Genome Project.</title>
        <authorList>
            <person name="Zhang R.-G."/>
        </authorList>
    </citation>
    <scope>NUCLEOTIDE SEQUENCE [LARGE SCALE GENOMIC DNA]</scope>
    <source>
        <strain evidence="7">YNK0</strain>
        <tissue evidence="7">Leaf</tissue>
    </source>
</reference>
<evidence type="ECO:0000259" key="5">
    <source>
        <dbReference type="PROSITE" id="PS50927"/>
    </source>
</evidence>
<evidence type="ECO:0000256" key="3">
    <source>
        <dbReference type="ARBA" id="ARBA00023157"/>
    </source>
</evidence>
<dbReference type="InterPro" id="IPR036426">
    <property type="entry name" value="Bulb-type_lectin_dom_sf"/>
</dbReference>
<proteinExistence type="predicted"/>
<keyword evidence="3" id="KW-1015">Disulfide bond</keyword>
<feature type="chain" id="PRO_5032557045" evidence="4">
    <location>
        <begin position="26"/>
        <end position="445"/>
    </location>
</feature>
<dbReference type="CDD" id="cd00028">
    <property type="entry name" value="B_lectin"/>
    <property type="match status" value="1"/>
</dbReference>
<dbReference type="PANTHER" id="PTHR32444:SF247">
    <property type="entry name" value="OS01G0958200 PROTEIN"/>
    <property type="match status" value="1"/>
</dbReference>